<dbReference type="SUPFAM" id="SSF103473">
    <property type="entry name" value="MFS general substrate transporter"/>
    <property type="match status" value="1"/>
</dbReference>
<keyword evidence="3" id="KW-0812">Transmembrane</keyword>
<proteinExistence type="inferred from homology"/>
<name>A0A1G4ILC0_9SACH</name>
<feature type="transmembrane region" description="Helical" evidence="3">
    <location>
        <begin position="400"/>
        <end position="417"/>
    </location>
</feature>
<dbReference type="InterPro" id="IPR050327">
    <property type="entry name" value="Proton-linked_MCT"/>
</dbReference>
<keyword evidence="3" id="KW-1133">Transmembrane helix</keyword>
<dbReference type="PANTHER" id="PTHR11360:SF315">
    <property type="entry name" value="TRANSPORTER MCH2-RELATED"/>
    <property type="match status" value="1"/>
</dbReference>
<dbReference type="Proteomes" id="UP000191024">
    <property type="component" value="Chromosome A"/>
</dbReference>
<dbReference type="OrthoDB" id="2213137at2759"/>
<organism evidence="4 5">
    <name type="scientific">Lachancea mirantina</name>
    <dbReference type="NCBI Taxonomy" id="1230905"/>
    <lineage>
        <taxon>Eukaryota</taxon>
        <taxon>Fungi</taxon>
        <taxon>Dikarya</taxon>
        <taxon>Ascomycota</taxon>
        <taxon>Saccharomycotina</taxon>
        <taxon>Saccharomycetes</taxon>
        <taxon>Saccharomycetales</taxon>
        <taxon>Saccharomycetaceae</taxon>
        <taxon>Lachancea</taxon>
    </lineage>
</organism>
<feature type="transmembrane region" description="Helical" evidence="3">
    <location>
        <begin position="103"/>
        <end position="125"/>
    </location>
</feature>
<keyword evidence="5" id="KW-1185">Reference proteome</keyword>
<evidence type="ECO:0000313" key="5">
    <source>
        <dbReference type="Proteomes" id="UP000191024"/>
    </source>
</evidence>
<evidence type="ECO:0000256" key="3">
    <source>
        <dbReference type="SAM" id="Phobius"/>
    </source>
</evidence>
<dbReference type="EMBL" id="LT598462">
    <property type="protein sequence ID" value="SCU77316.1"/>
    <property type="molecule type" value="Genomic_DNA"/>
</dbReference>
<dbReference type="PANTHER" id="PTHR11360">
    <property type="entry name" value="MONOCARBOXYLATE TRANSPORTER"/>
    <property type="match status" value="1"/>
</dbReference>
<dbReference type="GO" id="GO:0016020">
    <property type="term" value="C:membrane"/>
    <property type="evidence" value="ECO:0007669"/>
    <property type="project" value="UniProtKB-SubCell"/>
</dbReference>
<feature type="transmembrane region" description="Helical" evidence="3">
    <location>
        <begin position="222"/>
        <end position="242"/>
    </location>
</feature>
<protein>
    <submittedName>
        <fullName evidence="4">LAMI_0A00672g1_1</fullName>
    </submittedName>
</protein>
<comment type="similarity">
    <text evidence="2">Belongs to the major facilitator superfamily. Monocarboxylate porter (TC 2.A.1.13) family.</text>
</comment>
<comment type="subcellular location">
    <subcellularLocation>
        <location evidence="1">Membrane</location>
        <topology evidence="1">Multi-pass membrane protein</topology>
    </subcellularLocation>
</comment>
<gene>
    <name evidence="4" type="ORF">LAMI_0A00672G</name>
</gene>
<dbReference type="Gene3D" id="1.20.1250.20">
    <property type="entry name" value="MFS general substrate transporter like domains"/>
    <property type="match status" value="2"/>
</dbReference>
<dbReference type="Pfam" id="PF07690">
    <property type="entry name" value="MFS_1"/>
    <property type="match status" value="1"/>
</dbReference>
<evidence type="ECO:0000256" key="1">
    <source>
        <dbReference type="ARBA" id="ARBA00004141"/>
    </source>
</evidence>
<evidence type="ECO:0000313" key="4">
    <source>
        <dbReference type="EMBL" id="SCU77316.1"/>
    </source>
</evidence>
<feature type="transmembrane region" description="Helical" evidence="3">
    <location>
        <begin position="365"/>
        <end position="388"/>
    </location>
</feature>
<keyword evidence="3" id="KW-0472">Membrane</keyword>
<dbReference type="InterPro" id="IPR036259">
    <property type="entry name" value="MFS_trans_sf"/>
</dbReference>
<accession>A0A1G4ILC0</accession>
<feature type="transmembrane region" description="Helical" evidence="3">
    <location>
        <begin position="197"/>
        <end position="216"/>
    </location>
</feature>
<feature type="transmembrane region" description="Helical" evidence="3">
    <location>
        <begin position="163"/>
        <end position="185"/>
    </location>
</feature>
<feature type="transmembrane region" description="Helical" evidence="3">
    <location>
        <begin position="272"/>
        <end position="294"/>
    </location>
</feature>
<reference evidence="4 5" key="1">
    <citation type="submission" date="2016-03" db="EMBL/GenBank/DDBJ databases">
        <authorList>
            <person name="Devillers H."/>
        </authorList>
    </citation>
    <scope>NUCLEOTIDE SEQUENCE [LARGE SCALE GENOMIC DNA]</scope>
    <source>
        <strain evidence="4">CBS 11717</strain>
    </source>
</reference>
<feature type="transmembrane region" description="Helical" evidence="3">
    <location>
        <begin position="429"/>
        <end position="451"/>
    </location>
</feature>
<dbReference type="GO" id="GO:0022857">
    <property type="term" value="F:transmembrane transporter activity"/>
    <property type="evidence" value="ECO:0007669"/>
    <property type="project" value="InterPro"/>
</dbReference>
<dbReference type="AlphaFoldDB" id="A0A1G4ILC0"/>
<dbReference type="InterPro" id="IPR011701">
    <property type="entry name" value="MFS"/>
</dbReference>
<sequence length="498" mass="54979">MDSIRSWSGTDVHMDLRSENEATSEKEIGKALVRENTRNLDNDGQYAGDDYLDPPPDGGYGWVCCVCVAVMNFATWGPNTCYGIFLSFFLSSNYFPGATPTDYALIGGLVIGLTLILLPLSAFSLSCLGYRATLSIAIVLESVAFIASSFVKTIGGLYVTYGVLLGLSFGLSFGANTIIIPSWFLRRRALANAVSHIGVGSGGCAFSFAVNALIAKTGNHQWAMRMLAIVTFVLNAIAMLFVKERQSEISRLEKPSMKVIAKEIYDPSILKIMPLHFCTLWASFTTMGYVILLFSLSNYAISLGMSPHQATIALAIFNASQTFGRPFMGWISEKIGRSNASIILMLYDLVLLLPFWLNIRHFREIIPFAVLLGFGAGIGAVNSVPLIADVVGIKKFRAGIGYNNFWNGAFSIVAEIIGLRLRQNGSPRPYLHCQIYVVMMYFAGILFLIPYRESKVRRMMKAKLLNKKLDGSQREAFERRLSPTIGGYIKRCLYSIQC</sequence>
<evidence type="ECO:0000256" key="2">
    <source>
        <dbReference type="ARBA" id="ARBA00006727"/>
    </source>
</evidence>
<feature type="transmembrane region" description="Helical" evidence="3">
    <location>
        <begin position="340"/>
        <end position="359"/>
    </location>
</feature>
<feature type="transmembrane region" description="Helical" evidence="3">
    <location>
        <begin position="132"/>
        <end position="151"/>
    </location>
</feature>